<dbReference type="AlphaFoldDB" id="A0A811Y7D4"/>
<name>A0A811Y7D4_NYCPR</name>
<protein>
    <submittedName>
        <fullName evidence="11">(raccoon dog) hypothetical protein</fullName>
    </submittedName>
</protein>
<dbReference type="PROSITE" id="PS51704">
    <property type="entry name" value="GP_PDE"/>
    <property type="match status" value="1"/>
</dbReference>
<dbReference type="PANTHER" id="PTHR23344:SF13">
    <property type="entry name" value="GLYCEROPHOSPHODIESTER PHOSPHODIESTERASE DOMAIN-CONTAINING PROTEIN 4"/>
    <property type="match status" value="1"/>
</dbReference>
<dbReference type="Proteomes" id="UP000645828">
    <property type="component" value="Unassembled WGS sequence"/>
</dbReference>
<evidence type="ECO:0000313" key="12">
    <source>
        <dbReference type="Proteomes" id="UP000645828"/>
    </source>
</evidence>
<dbReference type="PANTHER" id="PTHR23344">
    <property type="entry name" value="GLYCEROPHOSPHORYL DIESTER PHOSPHODIESTERASE"/>
    <property type="match status" value="1"/>
</dbReference>
<dbReference type="GO" id="GO:0016020">
    <property type="term" value="C:membrane"/>
    <property type="evidence" value="ECO:0007669"/>
    <property type="project" value="UniProtKB-SubCell"/>
</dbReference>
<evidence type="ECO:0000256" key="5">
    <source>
        <dbReference type="ARBA" id="ARBA00022989"/>
    </source>
</evidence>
<proteinExistence type="inferred from homology"/>
<organism evidence="11 12">
    <name type="scientific">Nyctereutes procyonoides</name>
    <name type="common">Raccoon dog</name>
    <name type="synonym">Canis procyonoides</name>
    <dbReference type="NCBI Taxonomy" id="34880"/>
    <lineage>
        <taxon>Eukaryota</taxon>
        <taxon>Metazoa</taxon>
        <taxon>Chordata</taxon>
        <taxon>Craniata</taxon>
        <taxon>Vertebrata</taxon>
        <taxon>Euteleostomi</taxon>
        <taxon>Mammalia</taxon>
        <taxon>Eutheria</taxon>
        <taxon>Laurasiatheria</taxon>
        <taxon>Carnivora</taxon>
        <taxon>Caniformia</taxon>
        <taxon>Canidae</taxon>
        <taxon>Nyctereutes</taxon>
    </lineage>
</organism>
<feature type="transmembrane region" description="Helical" evidence="9">
    <location>
        <begin position="238"/>
        <end position="259"/>
    </location>
</feature>
<evidence type="ECO:0000256" key="9">
    <source>
        <dbReference type="SAM" id="Phobius"/>
    </source>
</evidence>
<feature type="compositionally biased region" description="Low complexity" evidence="8">
    <location>
        <begin position="723"/>
        <end position="732"/>
    </location>
</feature>
<evidence type="ECO:0000313" key="11">
    <source>
        <dbReference type="EMBL" id="CAD7673044.1"/>
    </source>
</evidence>
<evidence type="ECO:0000256" key="1">
    <source>
        <dbReference type="ARBA" id="ARBA00004141"/>
    </source>
</evidence>
<gene>
    <name evidence="11" type="ORF">NYPRO_LOCUS5838</name>
</gene>
<evidence type="ECO:0000256" key="4">
    <source>
        <dbReference type="ARBA" id="ARBA00022801"/>
    </source>
</evidence>
<dbReference type="GO" id="GO:0006629">
    <property type="term" value="P:lipid metabolic process"/>
    <property type="evidence" value="ECO:0007669"/>
    <property type="project" value="InterPro"/>
</dbReference>
<evidence type="ECO:0000256" key="7">
    <source>
        <dbReference type="ARBA" id="ARBA00023180"/>
    </source>
</evidence>
<feature type="region of interest" description="Disordered" evidence="8">
    <location>
        <begin position="711"/>
        <end position="732"/>
    </location>
</feature>
<dbReference type="Pfam" id="PF03009">
    <property type="entry name" value="GDPD"/>
    <property type="match status" value="1"/>
</dbReference>
<sequence length="751" mass="87292">MLKANRVEPGSSQKNRSLKKHNPCVLCTCNQQCYITLITGCYTCEWQVKQEKMSRPGPCCCSWRERLFYPFVIISFFLSVILLFLWIETSNEYFGFDWVVFLGTGYWFFWSIVLLSLFGILAAYSSLLVVLAFLLVWEGYELYLHWCHKIVILIVIMICSFFLWILCKFWRDRWLTAGLSLQVFAPYIHLSSITVMVILSWPVGFYLIHLEEEARVRRYKMAHNDRERTKRCNIITKLRALQVAIGLPFFFILLCLYVVPLGIHSPCIQEEGKLGPKPDFFGHRGAPMLGPENTMMAFEKAVEQGAYGLESDVHLSYDLVPFLMHDSDLRRTTNIREVMPNASFTHSSLFTWSFLSTLNAGKWFVRSRFKPFYKMKRLSKADREKAENQTIPRLTDLLELAQKEQKFVIFDLNGPTQKHPLRNTYVRHVVSVILASKIEQHLIFWLSSFDRQYVRNAAPGFQQVGRLFSIERLTKENISIINVDYKRLFYSGLRDYKAANITINLYIVNEPWLYSLAWCSRIHSVTTDNIQILRQINHPYFFMTPGYYMFMWLFMDSVSAVLIVTIFYFHWWRERKKEMFDNASIYIDPKSISLQKREQGSQGSSNVSTKAPFRVMESPWTLAALYPTLTKNTKKHPGTRHFLVVPKEKASEPEQAKKTIKPLMPQKDALRQLASTEKSFEPTWDATRKATFQTALPSPKMNKPTISSLEILESETEPEHTSSSEPSQESSLIMFSTTSSIFSSGLLSKKN</sequence>
<dbReference type="Gene3D" id="3.20.20.190">
    <property type="entry name" value="Phosphatidylinositol (PI) phosphodiesterase"/>
    <property type="match status" value="1"/>
</dbReference>
<feature type="transmembrane region" description="Helical" evidence="9">
    <location>
        <begin position="547"/>
        <end position="569"/>
    </location>
</feature>
<dbReference type="EMBL" id="CAJHUB010000670">
    <property type="protein sequence ID" value="CAD7673044.1"/>
    <property type="molecule type" value="Genomic_DNA"/>
</dbReference>
<evidence type="ECO:0000259" key="10">
    <source>
        <dbReference type="PROSITE" id="PS51704"/>
    </source>
</evidence>
<keyword evidence="4" id="KW-0378">Hydrolase</keyword>
<comment type="similarity">
    <text evidence="2">Belongs to the glycerophosphoryl diester phosphodiesterase family.</text>
</comment>
<evidence type="ECO:0000256" key="6">
    <source>
        <dbReference type="ARBA" id="ARBA00023136"/>
    </source>
</evidence>
<comment type="caution">
    <text evidence="11">The sequence shown here is derived from an EMBL/GenBank/DDBJ whole genome shotgun (WGS) entry which is preliminary data.</text>
</comment>
<dbReference type="GO" id="GO:0008889">
    <property type="term" value="F:glycerophosphodiester phosphodiesterase activity"/>
    <property type="evidence" value="ECO:0007669"/>
    <property type="project" value="TreeGrafter"/>
</dbReference>
<feature type="transmembrane region" description="Helical" evidence="9">
    <location>
        <begin position="107"/>
        <end position="134"/>
    </location>
</feature>
<keyword evidence="7" id="KW-0325">Glycoprotein</keyword>
<keyword evidence="3 9" id="KW-0812">Transmembrane</keyword>
<feature type="transmembrane region" description="Helical" evidence="9">
    <location>
        <begin position="186"/>
        <end position="208"/>
    </location>
</feature>
<evidence type="ECO:0000256" key="8">
    <source>
        <dbReference type="SAM" id="MobiDB-lite"/>
    </source>
</evidence>
<reference evidence="11" key="1">
    <citation type="submission" date="2020-12" db="EMBL/GenBank/DDBJ databases">
        <authorList>
            <consortium name="Molecular Ecology Group"/>
        </authorList>
    </citation>
    <scope>NUCLEOTIDE SEQUENCE</scope>
    <source>
        <strain evidence="11">TBG_1078</strain>
    </source>
</reference>
<accession>A0A811Y7D4</accession>
<keyword evidence="12" id="KW-1185">Reference proteome</keyword>
<evidence type="ECO:0000256" key="3">
    <source>
        <dbReference type="ARBA" id="ARBA00022692"/>
    </source>
</evidence>
<keyword evidence="6 9" id="KW-0472">Membrane</keyword>
<keyword evidence="5 9" id="KW-1133">Transmembrane helix</keyword>
<dbReference type="InterPro" id="IPR017946">
    <property type="entry name" value="PLC-like_Pdiesterase_TIM-brl"/>
</dbReference>
<dbReference type="InterPro" id="IPR030395">
    <property type="entry name" value="GP_PDE_dom"/>
</dbReference>
<evidence type="ECO:0000256" key="2">
    <source>
        <dbReference type="ARBA" id="ARBA00007277"/>
    </source>
</evidence>
<feature type="transmembrane region" description="Helical" evidence="9">
    <location>
        <begin position="146"/>
        <end position="166"/>
    </location>
</feature>
<dbReference type="SUPFAM" id="SSF51695">
    <property type="entry name" value="PLC-like phosphodiesterases"/>
    <property type="match status" value="1"/>
</dbReference>
<comment type="subcellular location">
    <subcellularLocation>
        <location evidence="1">Membrane</location>
        <topology evidence="1">Multi-pass membrane protein</topology>
    </subcellularLocation>
</comment>
<feature type="transmembrane region" description="Helical" evidence="9">
    <location>
        <begin position="67"/>
        <end position="87"/>
    </location>
</feature>
<feature type="domain" description="GP-PDE" evidence="10">
    <location>
        <begin position="278"/>
        <end position="537"/>
    </location>
</feature>